<proteinExistence type="predicted"/>
<feature type="transmembrane region" description="Helical" evidence="1">
    <location>
        <begin position="382"/>
        <end position="403"/>
    </location>
</feature>
<sequence>MLAALAPIVIALIAFLLRIVNLGRINSFIFDEVYYVDGARDLLKFGVEVSGSKPEFIVHPPLGKWLIGAGIKVFGDSAFGWRIASAIAGTAMILLVARIVHKLFRDTFLTGLASGLMALDGLALVHSRTALLDNFLALFILLATLLFISKQYWWTGVVLGCAMATKWSALYFVIAFGAIGLYRAFTHHSGRALIKPTAQRVMQFGLIPIAVYISSWIGWFASNRGWDRNHSSNVFSSFIYYHREMLGFHTGLVEKHSYDSNPWGWMILARPTSFFYGSPKGCGAKSCSQEVLALGTPFLWWLGTVAVIVVFGLWIRSAITRRVDPALTIIVTGMAAGYLPWFFFQKRTVFSFYAIAFEPFVILALVYCARALKSNYGRTGEFLLASLITLIFLNFIYFLPLYMGEILTYDAWHARMWFTSWI</sequence>
<gene>
    <name evidence="4" type="ORF">UFOPK1458_00211</name>
</gene>
<organism evidence="4">
    <name type="scientific">freshwater metagenome</name>
    <dbReference type="NCBI Taxonomy" id="449393"/>
    <lineage>
        <taxon>unclassified sequences</taxon>
        <taxon>metagenomes</taxon>
        <taxon>ecological metagenomes</taxon>
    </lineage>
</organism>
<dbReference type="InterPro" id="IPR038731">
    <property type="entry name" value="RgtA/B/C-like"/>
</dbReference>
<feature type="transmembrane region" description="Helical" evidence="1">
    <location>
        <begin position="298"/>
        <end position="315"/>
    </location>
</feature>
<evidence type="ECO:0000259" key="2">
    <source>
        <dbReference type="Pfam" id="PF13231"/>
    </source>
</evidence>
<feature type="transmembrane region" description="Helical" evidence="1">
    <location>
        <begin position="350"/>
        <end position="370"/>
    </location>
</feature>
<dbReference type="InterPro" id="IPR032421">
    <property type="entry name" value="PMT_4TMC"/>
</dbReference>
<name>A0A6J6BNF3_9ZZZZ</name>
<feature type="transmembrane region" description="Helical" evidence="1">
    <location>
        <begin position="201"/>
        <end position="221"/>
    </location>
</feature>
<dbReference type="PANTHER" id="PTHR10050:SF46">
    <property type="entry name" value="PROTEIN O-MANNOSYL-TRANSFERASE 2"/>
    <property type="match status" value="1"/>
</dbReference>
<feature type="transmembrane region" description="Helical" evidence="1">
    <location>
        <begin position="327"/>
        <end position="344"/>
    </location>
</feature>
<evidence type="ECO:0000256" key="1">
    <source>
        <dbReference type="SAM" id="Phobius"/>
    </source>
</evidence>
<dbReference type="Pfam" id="PF13231">
    <property type="entry name" value="PMT_2"/>
    <property type="match status" value="1"/>
</dbReference>
<evidence type="ECO:0000313" key="4">
    <source>
        <dbReference type="EMBL" id="CAB4539708.1"/>
    </source>
</evidence>
<dbReference type="InterPro" id="IPR027005">
    <property type="entry name" value="PMT-like"/>
</dbReference>
<accession>A0A6J6BNF3</accession>
<feature type="transmembrane region" description="Helical" evidence="1">
    <location>
        <begin position="79"/>
        <end position="100"/>
    </location>
</feature>
<keyword evidence="1" id="KW-1133">Transmembrane helix</keyword>
<evidence type="ECO:0000259" key="3">
    <source>
        <dbReference type="Pfam" id="PF16192"/>
    </source>
</evidence>
<dbReference type="AlphaFoldDB" id="A0A6J6BNF3"/>
<feature type="domain" description="Protein O-mannosyl-transferase C-terminal four TM" evidence="3">
    <location>
        <begin position="235"/>
        <end position="421"/>
    </location>
</feature>
<feature type="transmembrane region" description="Helical" evidence="1">
    <location>
        <begin position="131"/>
        <end position="148"/>
    </location>
</feature>
<protein>
    <submittedName>
        <fullName evidence="4">Unannotated protein</fullName>
    </submittedName>
</protein>
<reference evidence="4" key="1">
    <citation type="submission" date="2020-05" db="EMBL/GenBank/DDBJ databases">
        <authorList>
            <person name="Chiriac C."/>
            <person name="Salcher M."/>
            <person name="Ghai R."/>
            <person name="Kavagutti S V."/>
        </authorList>
    </citation>
    <scope>NUCLEOTIDE SEQUENCE</scope>
</reference>
<dbReference type="Pfam" id="PF16192">
    <property type="entry name" value="PMT_4TMC"/>
    <property type="match status" value="1"/>
</dbReference>
<keyword evidence="1" id="KW-0812">Transmembrane</keyword>
<feature type="domain" description="Glycosyltransferase RgtA/B/C/D-like" evidence="2">
    <location>
        <begin position="59"/>
        <end position="211"/>
    </location>
</feature>
<dbReference type="PANTHER" id="PTHR10050">
    <property type="entry name" value="DOLICHYL-PHOSPHATE-MANNOSE--PROTEIN MANNOSYLTRANSFERASE"/>
    <property type="match status" value="1"/>
</dbReference>
<dbReference type="EMBL" id="CAEZSQ010000025">
    <property type="protein sequence ID" value="CAB4539708.1"/>
    <property type="molecule type" value="Genomic_DNA"/>
</dbReference>
<keyword evidence="1" id="KW-0472">Membrane</keyword>
<feature type="transmembrane region" description="Helical" evidence="1">
    <location>
        <begin position="154"/>
        <end position="181"/>
    </location>
</feature>